<dbReference type="EMBL" id="KE561161">
    <property type="protein sequence ID" value="EPZ32325.1"/>
    <property type="molecule type" value="Genomic_DNA"/>
</dbReference>
<feature type="transmembrane region" description="Helical" evidence="1">
    <location>
        <begin position="89"/>
        <end position="108"/>
    </location>
</feature>
<keyword evidence="1" id="KW-1133">Transmembrane helix</keyword>
<evidence type="ECO:0000256" key="1">
    <source>
        <dbReference type="SAM" id="Phobius"/>
    </source>
</evidence>
<dbReference type="Proteomes" id="UP000030755">
    <property type="component" value="Unassembled WGS sequence"/>
</dbReference>
<proteinExistence type="predicted"/>
<keyword evidence="3" id="KW-1185">Reference proteome</keyword>
<reference evidence="2 3" key="1">
    <citation type="journal article" date="2013" name="Curr. Biol.">
        <title>Shared signatures of parasitism and phylogenomics unite Cryptomycota and microsporidia.</title>
        <authorList>
            <person name="James T.Y."/>
            <person name="Pelin A."/>
            <person name="Bonen L."/>
            <person name="Ahrendt S."/>
            <person name="Sain D."/>
            <person name="Corradi N."/>
            <person name="Stajich J.E."/>
        </authorList>
    </citation>
    <scope>NUCLEOTIDE SEQUENCE [LARGE SCALE GENOMIC DNA]</scope>
    <source>
        <strain evidence="2 3">CSF55</strain>
    </source>
</reference>
<evidence type="ECO:0000313" key="2">
    <source>
        <dbReference type="EMBL" id="EPZ32325.1"/>
    </source>
</evidence>
<keyword evidence="1" id="KW-0812">Transmembrane</keyword>
<dbReference type="HOGENOM" id="CLU_1595481_0_0_1"/>
<feature type="transmembrane region" description="Helical" evidence="1">
    <location>
        <begin position="114"/>
        <end position="132"/>
    </location>
</feature>
<name>A0A075AQ96_ROZAC</name>
<evidence type="ECO:0000313" key="3">
    <source>
        <dbReference type="Proteomes" id="UP000030755"/>
    </source>
</evidence>
<accession>A0A075AQ96</accession>
<sequence>MWFSYFTVAVRGIVSVMNLVFPGAKMMDGVCMYGWDVDVLTTFVVIDMLVDIIVTTVTIQSLRQYLNDAKQYLSNVGAPIQVAVIKSSVIRSFMILIVNIVMILAIFHRLLSQHGLTVCLSTCAIYQLLIITERGLVETLRKRSFQLSSHAGPSQVKARIGATATLT</sequence>
<feature type="transmembrane region" description="Helical" evidence="1">
    <location>
        <begin position="6"/>
        <end position="24"/>
    </location>
</feature>
<protein>
    <submittedName>
        <fullName evidence="2">Uncharacterized protein</fullName>
    </submittedName>
</protein>
<organism evidence="2 3">
    <name type="scientific">Rozella allomycis (strain CSF55)</name>
    <dbReference type="NCBI Taxonomy" id="988480"/>
    <lineage>
        <taxon>Eukaryota</taxon>
        <taxon>Fungi</taxon>
        <taxon>Fungi incertae sedis</taxon>
        <taxon>Cryptomycota</taxon>
        <taxon>Cryptomycota incertae sedis</taxon>
        <taxon>Rozella</taxon>
    </lineage>
</organism>
<keyword evidence="1" id="KW-0472">Membrane</keyword>
<dbReference type="AlphaFoldDB" id="A0A075AQ96"/>
<gene>
    <name evidence="2" type="ORF">O9G_002166</name>
</gene>